<gene>
    <name evidence="1" type="ORF">ACFQ2I_01950</name>
</gene>
<dbReference type="PANTHER" id="PTHR31047:SF0">
    <property type="entry name" value="MEIOTICALLY UP-REGULATED GENE 157 PROTEIN"/>
    <property type="match status" value="1"/>
</dbReference>
<reference evidence="2" key="1">
    <citation type="journal article" date="2019" name="Int. J. Syst. Evol. Microbiol.">
        <title>The Global Catalogue of Microorganisms (GCM) 10K type strain sequencing project: providing services to taxonomists for standard genome sequencing and annotation.</title>
        <authorList>
            <consortium name="The Broad Institute Genomics Platform"/>
            <consortium name="The Broad Institute Genome Sequencing Center for Infectious Disease"/>
            <person name="Wu L."/>
            <person name="Ma J."/>
        </authorList>
    </citation>
    <scope>NUCLEOTIDE SEQUENCE [LARGE SCALE GENOMIC DNA]</scope>
    <source>
        <strain evidence="2">CCUG 59129</strain>
    </source>
</reference>
<sequence length="442" mass="51234">MKEHRLPQIDIPHLPLPQAVEEAIAEAERRLAHRPKLSRLFRNCFPNTLETTTKLLEDGTTFVLTGDIPAMWLRDSVEQVIHYVPFAREDEQLQRILEGVIKRHMFYIGIDPYANAFNETANDWHWNASDETEMSPWVWERKFELDSMCFSFRLAYHYWKKTKRTTIFDDSFKTALKSMLNVWQIEQQHAERSGYRFQRHNGIMIDTLRKQGRGMPVNDTGMIWSGFRPSDDACDFHFSIPSNMLAVVTLRQMQEVVRDVYRDESLTAAMAAMEEEIEHAIALYGIVDHPKHGRIYAFETDGFGNHVLMDDAGTPSLLSIPYIGYAAADDPIYTNTRAFIFSEDNPYYYKGERISGIGSPHTPPDYVWPLAYSMQGLTASDDKEMLQMIELLEATDADTGYMHEAFHKDDPTRFTRDWFAWSNSQFAQLVWKALQKGLLDKS</sequence>
<name>A0ABW3HKX8_9BACL</name>
<dbReference type="InterPro" id="IPR012341">
    <property type="entry name" value="6hp_glycosidase-like_sf"/>
</dbReference>
<dbReference type="SUPFAM" id="SSF48208">
    <property type="entry name" value="Six-hairpin glycosidases"/>
    <property type="match status" value="1"/>
</dbReference>
<dbReference type="PIRSF" id="PIRSF028846">
    <property type="entry name" value="UCP028846"/>
    <property type="match status" value="1"/>
</dbReference>
<organism evidence="1 2">
    <name type="scientific">Paenibacillus chungangensis</name>
    <dbReference type="NCBI Taxonomy" id="696535"/>
    <lineage>
        <taxon>Bacteria</taxon>
        <taxon>Bacillati</taxon>
        <taxon>Bacillota</taxon>
        <taxon>Bacilli</taxon>
        <taxon>Bacillales</taxon>
        <taxon>Paenibacillaceae</taxon>
        <taxon>Paenibacillus</taxon>
    </lineage>
</organism>
<dbReference type="Pfam" id="PF06824">
    <property type="entry name" value="Glyco_hydro_125"/>
    <property type="match status" value="1"/>
</dbReference>
<dbReference type="GO" id="GO:0016787">
    <property type="term" value="F:hydrolase activity"/>
    <property type="evidence" value="ECO:0007669"/>
    <property type="project" value="UniProtKB-KW"/>
</dbReference>
<dbReference type="Gene3D" id="1.50.10.10">
    <property type="match status" value="1"/>
</dbReference>
<protein>
    <submittedName>
        <fullName evidence="1">Glycoside hydrolase family 125 protein</fullName>
    </submittedName>
</protein>
<evidence type="ECO:0000313" key="2">
    <source>
        <dbReference type="Proteomes" id="UP001596989"/>
    </source>
</evidence>
<proteinExistence type="predicted"/>
<dbReference type="EMBL" id="JBHTJZ010000004">
    <property type="protein sequence ID" value="MFD0958146.1"/>
    <property type="molecule type" value="Genomic_DNA"/>
</dbReference>
<dbReference type="InterPro" id="IPR008928">
    <property type="entry name" value="6-hairpin_glycosidase_sf"/>
</dbReference>
<keyword evidence="2" id="KW-1185">Reference proteome</keyword>
<dbReference type="PANTHER" id="PTHR31047">
    <property type="entry name" value="MEIOTICALLY UP-REGULATED GENE 157 PROTEIN"/>
    <property type="match status" value="1"/>
</dbReference>
<comment type="caution">
    <text evidence="1">The sequence shown here is derived from an EMBL/GenBank/DDBJ whole genome shotgun (WGS) entry which is preliminary data.</text>
</comment>
<evidence type="ECO:0000313" key="1">
    <source>
        <dbReference type="EMBL" id="MFD0958146.1"/>
    </source>
</evidence>
<keyword evidence="1" id="KW-0378">Hydrolase</keyword>
<dbReference type="InterPro" id="IPR008313">
    <property type="entry name" value="GH125"/>
</dbReference>
<dbReference type="SMART" id="SM01149">
    <property type="entry name" value="DUF1237"/>
    <property type="match status" value="1"/>
</dbReference>
<accession>A0ABW3HKX8</accession>
<dbReference type="Proteomes" id="UP001596989">
    <property type="component" value="Unassembled WGS sequence"/>
</dbReference>
<dbReference type="RefSeq" id="WP_377561793.1">
    <property type="nucleotide sequence ID" value="NZ_JBHTJZ010000004.1"/>
</dbReference>